<dbReference type="OrthoDB" id="5954824at2759"/>
<accession>A0A9Q0RXV4</accession>
<protein>
    <submittedName>
        <fullName evidence="1">Uncharacterized protein</fullName>
    </submittedName>
</protein>
<comment type="caution">
    <text evidence="1">The sequence shown here is derived from an EMBL/GenBank/DDBJ whole genome shotgun (WGS) entry which is preliminary data.</text>
</comment>
<dbReference type="AlphaFoldDB" id="A0A9Q0RXV4"/>
<sequence>MHSMHNECLEMINPVLHDDSGQVQSNNNLNLKRKFPYDQTEDQCHEKSVKRIVNLHECNDAINSNVDQELIIYNNDKYMDHSNNLNNEVNVEFINIMFDNNLLPVQQNTVISEANFISDAGWNSVDLLDLDQSNYFYETTTNIIEDISQKPLHKTVPNVQEDCEDKNLSWLFNYKLDDLPHLSPEVNRSRTETGLKVDEIIQEATSTEVDESDMVVAENVVIENTQRMPKKPPFTYTELIEYALEDKGELTVSGIYQWIS</sequence>
<proteinExistence type="predicted"/>
<name>A0A9Q0RXV4_9DIPT</name>
<gene>
    <name evidence="1" type="ORF">Bhyg_10938</name>
</gene>
<dbReference type="EMBL" id="WJQU01000003">
    <property type="protein sequence ID" value="KAJ6638205.1"/>
    <property type="molecule type" value="Genomic_DNA"/>
</dbReference>
<evidence type="ECO:0000313" key="1">
    <source>
        <dbReference type="EMBL" id="KAJ6638205.1"/>
    </source>
</evidence>
<evidence type="ECO:0000313" key="2">
    <source>
        <dbReference type="Proteomes" id="UP001151699"/>
    </source>
</evidence>
<organism evidence="1 2">
    <name type="scientific">Pseudolycoriella hygida</name>
    <dbReference type="NCBI Taxonomy" id="35572"/>
    <lineage>
        <taxon>Eukaryota</taxon>
        <taxon>Metazoa</taxon>
        <taxon>Ecdysozoa</taxon>
        <taxon>Arthropoda</taxon>
        <taxon>Hexapoda</taxon>
        <taxon>Insecta</taxon>
        <taxon>Pterygota</taxon>
        <taxon>Neoptera</taxon>
        <taxon>Endopterygota</taxon>
        <taxon>Diptera</taxon>
        <taxon>Nematocera</taxon>
        <taxon>Sciaroidea</taxon>
        <taxon>Sciaridae</taxon>
        <taxon>Pseudolycoriella</taxon>
    </lineage>
</organism>
<reference evidence="1" key="1">
    <citation type="submission" date="2022-07" db="EMBL/GenBank/DDBJ databases">
        <authorList>
            <person name="Trinca V."/>
            <person name="Uliana J.V.C."/>
            <person name="Torres T.T."/>
            <person name="Ward R.J."/>
            <person name="Monesi N."/>
        </authorList>
    </citation>
    <scope>NUCLEOTIDE SEQUENCE</scope>
    <source>
        <strain evidence="1">HSMRA1968</strain>
        <tissue evidence="1">Whole embryos</tissue>
    </source>
</reference>
<dbReference type="Proteomes" id="UP001151699">
    <property type="component" value="Chromosome X"/>
</dbReference>
<keyword evidence="2" id="KW-1185">Reference proteome</keyword>